<reference evidence="2" key="1">
    <citation type="submission" date="2021-07" db="EMBL/GenBank/DDBJ databases">
        <authorList>
            <person name="Durling M."/>
        </authorList>
    </citation>
    <scope>NUCLEOTIDE SEQUENCE</scope>
</reference>
<accession>A0A9N9L6D7</accession>
<evidence type="ECO:0000313" key="2">
    <source>
        <dbReference type="EMBL" id="CAG8959371.1"/>
    </source>
</evidence>
<sequence length="124" mass="13217">MSTASGLLNFGTGRTAYVGNQQHENHVELRAGKAWRIPENNPCHGDLVAGTEEAIIKHFSNLLYHGKQPEEVAFTSNGTHPGTTVYAPGLLPSSASESRRPKSADCRGRLQCSGVECASALKAV</sequence>
<name>A0A9N9L6D7_9HELO</name>
<dbReference type="AlphaFoldDB" id="A0A9N9L6D7"/>
<evidence type="ECO:0000313" key="3">
    <source>
        <dbReference type="Proteomes" id="UP000696280"/>
    </source>
</evidence>
<dbReference type="EMBL" id="CAJVRL010000092">
    <property type="protein sequence ID" value="CAG8959371.1"/>
    <property type="molecule type" value="Genomic_DNA"/>
</dbReference>
<keyword evidence="3" id="KW-1185">Reference proteome</keyword>
<organism evidence="2 3">
    <name type="scientific">Hymenoscyphus fraxineus</name>
    <dbReference type="NCBI Taxonomy" id="746836"/>
    <lineage>
        <taxon>Eukaryota</taxon>
        <taxon>Fungi</taxon>
        <taxon>Dikarya</taxon>
        <taxon>Ascomycota</taxon>
        <taxon>Pezizomycotina</taxon>
        <taxon>Leotiomycetes</taxon>
        <taxon>Helotiales</taxon>
        <taxon>Helotiaceae</taxon>
        <taxon>Hymenoscyphus</taxon>
    </lineage>
</organism>
<proteinExistence type="predicted"/>
<feature type="region of interest" description="Disordered" evidence="1">
    <location>
        <begin position="73"/>
        <end position="105"/>
    </location>
</feature>
<comment type="caution">
    <text evidence="2">The sequence shown here is derived from an EMBL/GenBank/DDBJ whole genome shotgun (WGS) entry which is preliminary data.</text>
</comment>
<dbReference type="Proteomes" id="UP000696280">
    <property type="component" value="Unassembled WGS sequence"/>
</dbReference>
<protein>
    <submittedName>
        <fullName evidence="2">Uncharacterized protein</fullName>
    </submittedName>
</protein>
<gene>
    <name evidence="2" type="ORF">HYFRA_00001269</name>
</gene>
<evidence type="ECO:0000256" key="1">
    <source>
        <dbReference type="SAM" id="MobiDB-lite"/>
    </source>
</evidence>